<sequence>MSVAFVQRGRPPPNPAQIQKMLDENSHLIQTIQEYQSKGKAQECMQYQQILHRNLVYLASIADANQNIQALLPPPGGPQHGMHGPAGQAGGPPGSSPAPTGDLPPGSQGTMTGFGQQQGGYRGQMMPGQQNMPQRPGSGSGTQQYRGGPQNYPQQGPPQGYPGQYPNQNQASAQ</sequence>
<gene>
    <name evidence="10" type="ORF">L9F63_006202</name>
</gene>
<dbReference type="PANTHER" id="PTHR23107">
    <property type="entry name" value="SYNOVIAL SARCOMA ASSOCIATED SS18 PROTEIN"/>
    <property type="match status" value="1"/>
</dbReference>
<keyword evidence="6" id="KW-0804">Transcription</keyword>
<evidence type="ECO:0000256" key="7">
    <source>
        <dbReference type="ARBA" id="ARBA00023242"/>
    </source>
</evidence>
<evidence type="ECO:0000256" key="2">
    <source>
        <dbReference type="ARBA" id="ARBA00007945"/>
    </source>
</evidence>
<dbReference type="Pfam" id="PF05030">
    <property type="entry name" value="SSXT"/>
    <property type="match status" value="1"/>
</dbReference>
<keyword evidence="7" id="KW-0539">Nucleus</keyword>
<organism evidence="10 11">
    <name type="scientific">Diploptera punctata</name>
    <name type="common">Pacific beetle cockroach</name>
    <dbReference type="NCBI Taxonomy" id="6984"/>
    <lineage>
        <taxon>Eukaryota</taxon>
        <taxon>Metazoa</taxon>
        <taxon>Ecdysozoa</taxon>
        <taxon>Arthropoda</taxon>
        <taxon>Hexapoda</taxon>
        <taxon>Insecta</taxon>
        <taxon>Pterygota</taxon>
        <taxon>Neoptera</taxon>
        <taxon>Polyneoptera</taxon>
        <taxon>Dictyoptera</taxon>
        <taxon>Blattodea</taxon>
        <taxon>Blaberoidea</taxon>
        <taxon>Blaberidae</taxon>
        <taxon>Diplopterinae</taxon>
        <taxon>Diploptera</taxon>
    </lineage>
</organism>
<name>A0AAD8E4R7_DIPPU</name>
<evidence type="ECO:0000313" key="11">
    <source>
        <dbReference type="Proteomes" id="UP001233999"/>
    </source>
</evidence>
<reference evidence="10" key="2">
    <citation type="submission" date="2023-05" db="EMBL/GenBank/DDBJ databases">
        <authorList>
            <person name="Fouks B."/>
        </authorList>
    </citation>
    <scope>NUCLEOTIDE SEQUENCE</scope>
    <source>
        <strain evidence="10">Stay&amp;Tobe</strain>
        <tissue evidence="10">Testes</tissue>
    </source>
</reference>
<feature type="compositionally biased region" description="Low complexity" evidence="8">
    <location>
        <begin position="123"/>
        <end position="154"/>
    </location>
</feature>
<evidence type="ECO:0000256" key="4">
    <source>
        <dbReference type="ARBA" id="ARBA00023015"/>
    </source>
</evidence>
<keyword evidence="5" id="KW-0010">Activator</keyword>
<evidence type="ECO:0000256" key="8">
    <source>
        <dbReference type="SAM" id="MobiDB-lite"/>
    </source>
</evidence>
<dbReference type="EMBL" id="JASPKZ010009370">
    <property type="protein sequence ID" value="KAJ9577228.1"/>
    <property type="molecule type" value="Genomic_DNA"/>
</dbReference>
<feature type="region of interest" description="Disordered" evidence="8">
    <location>
        <begin position="69"/>
        <end position="174"/>
    </location>
</feature>
<keyword evidence="11" id="KW-1185">Reference proteome</keyword>
<feature type="domain" description="SS18 N-terminal" evidence="9">
    <location>
        <begin position="10"/>
        <end position="70"/>
    </location>
</feature>
<comment type="caution">
    <text evidence="10">The sequence shown here is derived from an EMBL/GenBank/DDBJ whole genome shotgun (WGS) entry which is preliminary data.</text>
</comment>
<feature type="non-terminal residue" evidence="10">
    <location>
        <position position="1"/>
    </location>
</feature>
<dbReference type="AlphaFoldDB" id="A0AAD8E4R7"/>
<evidence type="ECO:0000256" key="1">
    <source>
        <dbReference type="ARBA" id="ARBA00004123"/>
    </source>
</evidence>
<accession>A0AAD8E4R7</accession>
<feature type="compositionally biased region" description="Low complexity" evidence="8">
    <location>
        <begin position="106"/>
        <end position="115"/>
    </location>
</feature>
<comment type="subcellular location">
    <subcellularLocation>
        <location evidence="1">Nucleus</location>
    </subcellularLocation>
</comment>
<feature type="compositionally biased region" description="Low complexity" evidence="8">
    <location>
        <begin position="161"/>
        <end position="174"/>
    </location>
</feature>
<reference evidence="10" key="1">
    <citation type="journal article" date="2023" name="IScience">
        <title>Live-bearing cockroach genome reveals convergent evolutionary mechanisms linked to viviparity in insects and beyond.</title>
        <authorList>
            <person name="Fouks B."/>
            <person name="Harrison M.C."/>
            <person name="Mikhailova A.A."/>
            <person name="Marchal E."/>
            <person name="English S."/>
            <person name="Carruthers M."/>
            <person name="Jennings E.C."/>
            <person name="Chiamaka E.L."/>
            <person name="Frigard R.A."/>
            <person name="Pippel M."/>
            <person name="Attardo G.M."/>
            <person name="Benoit J.B."/>
            <person name="Bornberg-Bauer E."/>
            <person name="Tobe S.S."/>
        </authorList>
    </citation>
    <scope>NUCLEOTIDE SEQUENCE</scope>
    <source>
        <strain evidence="10">Stay&amp;Tobe</strain>
    </source>
</reference>
<evidence type="ECO:0000256" key="5">
    <source>
        <dbReference type="ARBA" id="ARBA00023159"/>
    </source>
</evidence>
<dbReference type="PANTHER" id="PTHR23107:SF0">
    <property type="entry name" value="IP09280P"/>
    <property type="match status" value="1"/>
</dbReference>
<evidence type="ECO:0000313" key="10">
    <source>
        <dbReference type="EMBL" id="KAJ9577228.1"/>
    </source>
</evidence>
<comment type="similarity">
    <text evidence="2">Belongs to the SS18 family.</text>
</comment>
<dbReference type="GO" id="GO:0005654">
    <property type="term" value="C:nucleoplasm"/>
    <property type="evidence" value="ECO:0007669"/>
    <property type="project" value="UniProtKB-ARBA"/>
</dbReference>
<protein>
    <recommendedName>
        <fullName evidence="9">SS18 N-terminal domain-containing protein</fullName>
    </recommendedName>
</protein>
<evidence type="ECO:0000256" key="3">
    <source>
        <dbReference type="ARBA" id="ARBA00022737"/>
    </source>
</evidence>
<evidence type="ECO:0000256" key="6">
    <source>
        <dbReference type="ARBA" id="ARBA00023163"/>
    </source>
</evidence>
<proteinExistence type="inferred from homology"/>
<evidence type="ECO:0000259" key="9">
    <source>
        <dbReference type="Pfam" id="PF05030"/>
    </source>
</evidence>
<dbReference type="InterPro" id="IPR007726">
    <property type="entry name" value="SS18_N"/>
</dbReference>
<dbReference type="GO" id="GO:0045944">
    <property type="term" value="P:positive regulation of transcription by RNA polymerase II"/>
    <property type="evidence" value="ECO:0007669"/>
    <property type="project" value="TreeGrafter"/>
</dbReference>
<keyword evidence="4" id="KW-0805">Transcription regulation</keyword>
<dbReference type="GO" id="GO:0003713">
    <property type="term" value="F:transcription coactivator activity"/>
    <property type="evidence" value="ECO:0007669"/>
    <property type="project" value="TreeGrafter"/>
</dbReference>
<dbReference type="Proteomes" id="UP001233999">
    <property type="component" value="Unassembled WGS sequence"/>
</dbReference>
<keyword evidence="3" id="KW-0677">Repeat</keyword>